<dbReference type="PROSITE" id="PS50011">
    <property type="entry name" value="PROTEIN_KINASE_DOM"/>
    <property type="match status" value="1"/>
</dbReference>
<gene>
    <name evidence="3" type="primary">Stlk</name>
</gene>
<evidence type="ECO:0000256" key="1">
    <source>
        <dbReference type="ARBA" id="ARBA00008874"/>
    </source>
</evidence>
<dbReference type="GO" id="GO:0004672">
    <property type="term" value="F:protein kinase activity"/>
    <property type="evidence" value="ECO:0007669"/>
    <property type="project" value="InterPro"/>
</dbReference>
<dbReference type="InterPro" id="IPR011009">
    <property type="entry name" value="Kinase-like_dom_sf"/>
</dbReference>
<sequence length="356" mass="40476">MSASLLSNYDVHEGILRELRGVLCGRVYLAQDKRTQRRVAIKKYDLDMIPKAHEFLEAESFILGEVSLMRNLRHPNILPLLHSFYYDQGVCLVSPFVHCGSLRNLLDTNYPKGLPEQWVISILRHVLSALDHLHSQGIIHRSVRASHILLSETGNAILTGFRYACLLPKSDRVGNIIQDRYEYSAHVASTNLNWLSPEILAQKLYKYTEKSDIYSLGVTACEIANGAIPFSDMETSLMLLEKLRGTTPKLFDASTMEEFGSESELLQMEFDNFYKNKSFSDDLHMVVEECTQFYPESRPSASGLLCLSIFRKWRKSGSISVPSSKITLTFKGDETISSLVKKNEIEEISSQFSWNF</sequence>
<keyword evidence="3" id="KW-0808">Transferase</keyword>
<feature type="domain" description="Protein kinase" evidence="2">
    <location>
        <begin position="13"/>
        <end position="310"/>
    </location>
</feature>
<reference evidence="3" key="1">
    <citation type="submission" date="2014-05" db="EMBL/GenBank/DDBJ databases">
        <authorList>
            <person name="Chronopoulou M."/>
        </authorList>
    </citation>
    <scope>NUCLEOTIDE SEQUENCE</scope>
    <source>
        <tissue evidence="3">Whole organism</tissue>
    </source>
</reference>
<dbReference type="InterPro" id="IPR000719">
    <property type="entry name" value="Prot_kinase_dom"/>
</dbReference>
<comment type="similarity">
    <text evidence="1">Belongs to the protein kinase superfamily. STE Ser/Thr protein kinase family. STE20 subfamily.</text>
</comment>
<keyword evidence="3" id="KW-0418">Kinase</keyword>
<dbReference type="PANTHER" id="PTHR48014">
    <property type="entry name" value="SERINE/THREONINE-PROTEIN KINASE FRAY2"/>
    <property type="match status" value="1"/>
</dbReference>
<dbReference type="GO" id="GO:0043539">
    <property type="term" value="F:protein serine/threonine kinase activator activity"/>
    <property type="evidence" value="ECO:0007669"/>
    <property type="project" value="InterPro"/>
</dbReference>
<dbReference type="EMBL" id="HACA01019664">
    <property type="protein sequence ID" value="CDW37025.1"/>
    <property type="molecule type" value="Transcribed_RNA"/>
</dbReference>
<dbReference type="Pfam" id="PF00069">
    <property type="entry name" value="Pkinase"/>
    <property type="match status" value="1"/>
</dbReference>
<dbReference type="SUPFAM" id="SSF56112">
    <property type="entry name" value="Protein kinase-like (PK-like)"/>
    <property type="match status" value="1"/>
</dbReference>
<dbReference type="GO" id="GO:0006611">
    <property type="term" value="P:protein export from nucleus"/>
    <property type="evidence" value="ECO:0007669"/>
    <property type="project" value="TreeGrafter"/>
</dbReference>
<dbReference type="AlphaFoldDB" id="A0A0K2UG27"/>
<dbReference type="Gene3D" id="1.10.510.10">
    <property type="entry name" value="Transferase(Phosphotransferase) domain 1"/>
    <property type="match status" value="1"/>
</dbReference>
<protein>
    <submittedName>
        <fullName evidence="3">Ste20like kinase [Nasonia vitripennis]</fullName>
    </submittedName>
</protein>
<dbReference type="InterPro" id="IPR047173">
    <property type="entry name" value="STRAD_A/B-like"/>
</dbReference>
<dbReference type="GO" id="GO:0005524">
    <property type="term" value="F:ATP binding"/>
    <property type="evidence" value="ECO:0007669"/>
    <property type="project" value="InterPro"/>
</dbReference>
<evidence type="ECO:0000259" key="2">
    <source>
        <dbReference type="PROSITE" id="PS50011"/>
    </source>
</evidence>
<name>A0A0K2UG27_LEPSM</name>
<accession>A0A0K2UG27</accession>
<dbReference type="GO" id="GO:1902554">
    <property type="term" value="C:serine/threonine protein kinase complex"/>
    <property type="evidence" value="ECO:0007669"/>
    <property type="project" value="TreeGrafter"/>
</dbReference>
<evidence type="ECO:0000313" key="3">
    <source>
        <dbReference type="EMBL" id="CDW37025.1"/>
    </source>
</evidence>
<organism evidence="3">
    <name type="scientific">Lepeophtheirus salmonis</name>
    <name type="common">Salmon louse</name>
    <name type="synonym">Caligus salmonis</name>
    <dbReference type="NCBI Taxonomy" id="72036"/>
    <lineage>
        <taxon>Eukaryota</taxon>
        <taxon>Metazoa</taxon>
        <taxon>Ecdysozoa</taxon>
        <taxon>Arthropoda</taxon>
        <taxon>Crustacea</taxon>
        <taxon>Multicrustacea</taxon>
        <taxon>Hexanauplia</taxon>
        <taxon>Copepoda</taxon>
        <taxon>Siphonostomatoida</taxon>
        <taxon>Caligidae</taxon>
        <taxon>Lepeophtheirus</taxon>
    </lineage>
</organism>
<dbReference type="OrthoDB" id="840771at2759"/>
<dbReference type="Gene3D" id="3.30.200.20">
    <property type="entry name" value="Phosphorylase Kinase, domain 1"/>
    <property type="match status" value="1"/>
</dbReference>
<proteinExistence type="inferred from homology"/>
<dbReference type="PANTHER" id="PTHR48014:SF21">
    <property type="entry name" value="SERINE_THREONINE-PROTEIN KINASE FRAY2"/>
    <property type="match status" value="1"/>
</dbReference>